<dbReference type="InterPro" id="IPR009057">
    <property type="entry name" value="Homeodomain-like_sf"/>
</dbReference>
<dbReference type="GO" id="GO:0003700">
    <property type="term" value="F:DNA-binding transcription factor activity"/>
    <property type="evidence" value="ECO:0007669"/>
    <property type="project" value="InterPro"/>
</dbReference>
<gene>
    <name evidence="5" type="ORF">SDC9_198480</name>
</gene>
<dbReference type="GO" id="GO:0043565">
    <property type="term" value="F:sequence-specific DNA binding"/>
    <property type="evidence" value="ECO:0007669"/>
    <property type="project" value="InterPro"/>
</dbReference>
<dbReference type="EMBL" id="VSSQ01115370">
    <property type="protein sequence ID" value="MPN50841.1"/>
    <property type="molecule type" value="Genomic_DNA"/>
</dbReference>
<dbReference type="PROSITE" id="PS01124">
    <property type="entry name" value="HTH_ARAC_FAMILY_2"/>
    <property type="match status" value="1"/>
</dbReference>
<keyword evidence="3" id="KW-0804">Transcription</keyword>
<dbReference type="PANTHER" id="PTHR46796">
    <property type="entry name" value="HTH-TYPE TRANSCRIPTIONAL ACTIVATOR RHAS-RELATED"/>
    <property type="match status" value="1"/>
</dbReference>
<dbReference type="SMART" id="SM00342">
    <property type="entry name" value="HTH_ARAC"/>
    <property type="match status" value="1"/>
</dbReference>
<dbReference type="Pfam" id="PF12833">
    <property type="entry name" value="HTH_18"/>
    <property type="match status" value="1"/>
</dbReference>
<name>A0A645IHS1_9ZZZZ</name>
<evidence type="ECO:0000259" key="4">
    <source>
        <dbReference type="PROSITE" id="PS01124"/>
    </source>
</evidence>
<dbReference type="SUPFAM" id="SSF46689">
    <property type="entry name" value="Homeodomain-like"/>
    <property type="match status" value="1"/>
</dbReference>
<dbReference type="InterPro" id="IPR050204">
    <property type="entry name" value="AraC_XylS_family_regulators"/>
</dbReference>
<sequence>MSNLGKLLPRFFQLLETVPPAQLRVKELADRLGVSTSTLGREFSRYLHRPVKEYLTGYLKDRIRLAMQNGRRSLSDTAAQLGFADDAYFHRTFKRLFGLTPAAFRAGGHGAE</sequence>
<accession>A0A645IHS1</accession>
<dbReference type="InterPro" id="IPR020449">
    <property type="entry name" value="Tscrpt_reg_AraC-type_HTH"/>
</dbReference>
<evidence type="ECO:0000256" key="2">
    <source>
        <dbReference type="ARBA" id="ARBA00023125"/>
    </source>
</evidence>
<organism evidence="5">
    <name type="scientific">bioreactor metagenome</name>
    <dbReference type="NCBI Taxonomy" id="1076179"/>
    <lineage>
        <taxon>unclassified sequences</taxon>
        <taxon>metagenomes</taxon>
        <taxon>ecological metagenomes</taxon>
    </lineage>
</organism>
<keyword evidence="1" id="KW-0805">Transcription regulation</keyword>
<evidence type="ECO:0000256" key="3">
    <source>
        <dbReference type="ARBA" id="ARBA00023163"/>
    </source>
</evidence>
<comment type="caution">
    <text evidence="5">The sequence shown here is derived from an EMBL/GenBank/DDBJ whole genome shotgun (WGS) entry which is preliminary data.</text>
</comment>
<dbReference type="Gene3D" id="1.10.10.60">
    <property type="entry name" value="Homeodomain-like"/>
    <property type="match status" value="1"/>
</dbReference>
<keyword evidence="2" id="KW-0238">DNA-binding</keyword>
<protein>
    <recommendedName>
        <fullName evidence="4">HTH araC/xylS-type domain-containing protein</fullName>
    </recommendedName>
</protein>
<dbReference type="InterPro" id="IPR018060">
    <property type="entry name" value="HTH_AraC"/>
</dbReference>
<evidence type="ECO:0000256" key="1">
    <source>
        <dbReference type="ARBA" id="ARBA00023015"/>
    </source>
</evidence>
<reference evidence="5" key="1">
    <citation type="submission" date="2019-08" db="EMBL/GenBank/DDBJ databases">
        <authorList>
            <person name="Kucharzyk K."/>
            <person name="Murdoch R.W."/>
            <person name="Higgins S."/>
            <person name="Loffler F."/>
        </authorList>
    </citation>
    <scope>NUCLEOTIDE SEQUENCE</scope>
</reference>
<dbReference type="AlphaFoldDB" id="A0A645IHS1"/>
<feature type="domain" description="HTH araC/xylS-type" evidence="4">
    <location>
        <begin position="9"/>
        <end position="107"/>
    </location>
</feature>
<dbReference type="PRINTS" id="PR00032">
    <property type="entry name" value="HTHARAC"/>
</dbReference>
<evidence type="ECO:0000313" key="5">
    <source>
        <dbReference type="EMBL" id="MPN50841.1"/>
    </source>
</evidence>
<proteinExistence type="predicted"/>